<dbReference type="HOGENOM" id="CLU_002833_3_1_1"/>
<dbReference type="Gene3D" id="3.10.50.10">
    <property type="match status" value="1"/>
</dbReference>
<feature type="domain" description="GH18" evidence="8">
    <location>
        <begin position="24"/>
        <end position="394"/>
    </location>
</feature>
<feature type="chain" id="PRO_5004716381" description="GH18 domain-containing protein" evidence="7">
    <location>
        <begin position="22"/>
        <end position="401"/>
    </location>
</feature>
<keyword evidence="4 5" id="KW-0326">Glycosidase</keyword>
<dbReference type="SMART" id="SM00636">
    <property type="entry name" value="Glyco_18"/>
    <property type="match status" value="1"/>
</dbReference>
<keyword evidence="3" id="KW-1015">Disulfide bond</keyword>
<dbReference type="InterPro" id="IPR050314">
    <property type="entry name" value="Glycosyl_Hydrlase_18"/>
</dbReference>
<evidence type="ECO:0000256" key="7">
    <source>
        <dbReference type="SAM" id="SignalP"/>
    </source>
</evidence>
<dbReference type="PANTHER" id="PTHR11177:SF317">
    <property type="entry name" value="CHITINASE 12-RELATED"/>
    <property type="match status" value="1"/>
</dbReference>
<feature type="signal peptide" evidence="7">
    <location>
        <begin position="1"/>
        <end position="21"/>
    </location>
</feature>
<dbReference type="KEGG" id="lgi:LOTGIDRAFT_167821"/>
<organism evidence="9 10">
    <name type="scientific">Lottia gigantea</name>
    <name type="common">Giant owl limpet</name>
    <dbReference type="NCBI Taxonomy" id="225164"/>
    <lineage>
        <taxon>Eukaryota</taxon>
        <taxon>Metazoa</taxon>
        <taxon>Spiralia</taxon>
        <taxon>Lophotrochozoa</taxon>
        <taxon>Mollusca</taxon>
        <taxon>Gastropoda</taxon>
        <taxon>Patellogastropoda</taxon>
        <taxon>Lottioidea</taxon>
        <taxon>Lottiidae</taxon>
        <taxon>Lottia</taxon>
    </lineage>
</organism>
<dbReference type="PROSITE" id="PS51910">
    <property type="entry name" value="GH18_2"/>
    <property type="match status" value="1"/>
</dbReference>
<dbReference type="OrthoDB" id="76388at2759"/>
<evidence type="ECO:0000256" key="1">
    <source>
        <dbReference type="ARBA" id="ARBA00022729"/>
    </source>
</evidence>
<keyword evidence="10" id="KW-1185">Reference proteome</keyword>
<dbReference type="PANTHER" id="PTHR11177">
    <property type="entry name" value="CHITINASE"/>
    <property type="match status" value="1"/>
</dbReference>
<evidence type="ECO:0000256" key="6">
    <source>
        <dbReference type="RuleBase" id="RU004453"/>
    </source>
</evidence>
<protein>
    <recommendedName>
        <fullName evidence="8">GH18 domain-containing protein</fullName>
    </recommendedName>
</protein>
<dbReference type="EMBL" id="KB203251">
    <property type="protein sequence ID" value="ESO85841.1"/>
    <property type="molecule type" value="Genomic_DNA"/>
</dbReference>
<dbReference type="GO" id="GO:0006032">
    <property type="term" value="P:chitin catabolic process"/>
    <property type="evidence" value="ECO:0007669"/>
    <property type="project" value="TreeGrafter"/>
</dbReference>
<dbReference type="InterPro" id="IPR001579">
    <property type="entry name" value="Glyco_hydro_18_chit_AS"/>
</dbReference>
<keyword evidence="2 5" id="KW-0378">Hydrolase</keyword>
<dbReference type="OMA" id="MVWTLGM"/>
<dbReference type="GO" id="GO:0005576">
    <property type="term" value="C:extracellular region"/>
    <property type="evidence" value="ECO:0007669"/>
    <property type="project" value="TreeGrafter"/>
</dbReference>
<keyword evidence="1 7" id="KW-0732">Signal</keyword>
<dbReference type="Gene3D" id="3.20.20.80">
    <property type="entry name" value="Glycosidases"/>
    <property type="match status" value="1"/>
</dbReference>
<dbReference type="FunFam" id="3.10.50.10:FF:000001">
    <property type="entry name" value="Chitinase 3-like 1"/>
    <property type="match status" value="1"/>
</dbReference>
<reference evidence="9 10" key="1">
    <citation type="journal article" date="2013" name="Nature">
        <title>Insights into bilaterian evolution from three spiralian genomes.</title>
        <authorList>
            <person name="Simakov O."/>
            <person name="Marletaz F."/>
            <person name="Cho S.J."/>
            <person name="Edsinger-Gonzales E."/>
            <person name="Havlak P."/>
            <person name="Hellsten U."/>
            <person name="Kuo D.H."/>
            <person name="Larsson T."/>
            <person name="Lv J."/>
            <person name="Arendt D."/>
            <person name="Savage R."/>
            <person name="Osoegawa K."/>
            <person name="de Jong P."/>
            <person name="Grimwood J."/>
            <person name="Chapman J.A."/>
            <person name="Shapiro H."/>
            <person name="Aerts A."/>
            <person name="Otillar R.P."/>
            <person name="Terry A.Y."/>
            <person name="Boore J.L."/>
            <person name="Grigoriev I.V."/>
            <person name="Lindberg D.R."/>
            <person name="Seaver E.C."/>
            <person name="Weisblat D.A."/>
            <person name="Putnam N.H."/>
            <person name="Rokhsar D.S."/>
        </authorList>
    </citation>
    <scope>NUCLEOTIDE SEQUENCE [LARGE SCALE GENOMIC DNA]</scope>
</reference>
<dbReference type="GeneID" id="20240702"/>
<evidence type="ECO:0000313" key="9">
    <source>
        <dbReference type="EMBL" id="ESO85841.1"/>
    </source>
</evidence>
<dbReference type="GO" id="GO:0005975">
    <property type="term" value="P:carbohydrate metabolic process"/>
    <property type="evidence" value="ECO:0007669"/>
    <property type="project" value="InterPro"/>
</dbReference>
<dbReference type="CDD" id="cd02872">
    <property type="entry name" value="GH18_chitolectin_chitotriosidase"/>
    <property type="match status" value="1"/>
</dbReference>
<dbReference type="STRING" id="225164.V3ZY17"/>
<evidence type="ECO:0000256" key="4">
    <source>
        <dbReference type="ARBA" id="ARBA00023295"/>
    </source>
</evidence>
<dbReference type="GO" id="GO:0008061">
    <property type="term" value="F:chitin binding"/>
    <property type="evidence" value="ECO:0007669"/>
    <property type="project" value="InterPro"/>
</dbReference>
<evidence type="ECO:0000313" key="10">
    <source>
        <dbReference type="Proteomes" id="UP000030746"/>
    </source>
</evidence>
<evidence type="ECO:0000256" key="2">
    <source>
        <dbReference type="ARBA" id="ARBA00022801"/>
    </source>
</evidence>
<dbReference type="FunFam" id="3.20.20.80:FF:000007">
    <property type="entry name" value="Acidic mammalian chitinase"/>
    <property type="match status" value="1"/>
</dbReference>
<dbReference type="InterPro" id="IPR029070">
    <property type="entry name" value="Chitinase_insertion_sf"/>
</dbReference>
<dbReference type="AlphaFoldDB" id="V3ZY17"/>
<dbReference type="GO" id="GO:0004568">
    <property type="term" value="F:chitinase activity"/>
    <property type="evidence" value="ECO:0007669"/>
    <property type="project" value="UniProtKB-ARBA"/>
</dbReference>
<dbReference type="InterPro" id="IPR011583">
    <property type="entry name" value="Chitinase_II/V-like_cat"/>
</dbReference>
<proteinExistence type="inferred from homology"/>
<gene>
    <name evidence="9" type="ORF">LOTGIDRAFT_167821</name>
</gene>
<sequence length="401" mass="45277">MKDYIAYFLLLISILAPEVHSKKFNVVCYYANWSQYRTGNGQFFPEDINPKSCTHVIYSFAHISGNRLIPTEWNDDTQYPRGMYYRVLDLKKSNPSLKILLAVGGWSMPVKDFSKMASTWENRREFIDTSIEYLRRFGFDGLDLDWEYPANRGSPPIDKKRYTFLVKELREAFEKEGRETGRDRLLITAAVPAPQTIVDRGYEVAAIGKSLDMINLMAYDFHGGWDDVTGHNAPLFAYRGDPTPTLTVEYTAKYWVQEGAPKEKINIGMPMYGKTFTLANKYNTGLGAPVTGPGRKGPYSLESGLLVFYEICDEVLNKYQTLQDDNMKVPYAVSGDQWVGYDDQKAIAAKLDWLLKEGFGGGMIWALDLDDFSGGFCGSPYPLLSVITNCLLAGKGQVLII</sequence>
<dbReference type="SUPFAM" id="SSF51445">
    <property type="entry name" value="(Trans)glycosidases"/>
    <property type="match status" value="1"/>
</dbReference>
<dbReference type="Proteomes" id="UP000030746">
    <property type="component" value="Unassembled WGS sequence"/>
</dbReference>
<name>V3ZY17_LOTGI</name>
<dbReference type="CTD" id="20240702"/>
<dbReference type="SUPFAM" id="SSF54556">
    <property type="entry name" value="Chitinase insertion domain"/>
    <property type="match status" value="1"/>
</dbReference>
<dbReference type="InterPro" id="IPR017853">
    <property type="entry name" value="GH"/>
</dbReference>
<dbReference type="PROSITE" id="PS01095">
    <property type="entry name" value="GH18_1"/>
    <property type="match status" value="1"/>
</dbReference>
<dbReference type="Pfam" id="PF00704">
    <property type="entry name" value="Glyco_hydro_18"/>
    <property type="match status" value="1"/>
</dbReference>
<evidence type="ECO:0000256" key="3">
    <source>
        <dbReference type="ARBA" id="ARBA00023157"/>
    </source>
</evidence>
<dbReference type="InterPro" id="IPR001223">
    <property type="entry name" value="Glyco_hydro18_cat"/>
</dbReference>
<comment type="similarity">
    <text evidence="6">Belongs to the glycosyl hydrolase 18 family.</text>
</comment>
<dbReference type="RefSeq" id="XP_009063570.1">
    <property type="nucleotide sequence ID" value="XM_009065322.1"/>
</dbReference>
<evidence type="ECO:0000259" key="8">
    <source>
        <dbReference type="PROSITE" id="PS51910"/>
    </source>
</evidence>
<accession>V3ZY17</accession>
<evidence type="ECO:0000256" key="5">
    <source>
        <dbReference type="RuleBase" id="RU000489"/>
    </source>
</evidence>